<dbReference type="InterPro" id="IPR006638">
    <property type="entry name" value="Elp3/MiaA/NifB-like_rSAM"/>
</dbReference>
<comment type="cofactor">
    <cofactor evidence="1">
        <name>[4Fe-4S] cluster</name>
        <dbReference type="ChEBI" id="CHEBI:49883"/>
    </cofactor>
</comment>
<sequence length="475" mass="53881">MMRTLFLQAPSFDGFDGGAGSRYQARREIKSFWYPTWLAQPAALIENSKLIDAPPHKTKLSEITSQIKDFDMVVLHTSTPSFKSDVATIEALKAVNPNLKAGLIGAKVAVEADKSLAQAPIVDFVARNEFDFTIKDVADGKKWSDIKGLSFRNSEGVIVHNEDREILENMDALPWVTPVYKRDLVIENYFIGYLKAPYLSIYTGRGCKSRCTFCLWPQTVGGHRYRTRSVGHVVEEIAWAQKNFPQVKEFFFDDDTFTDNLPRAEAIAKELGKLGITWSCNAKANVPRETLKVLRDNGLRLLLVGYESGNQQILHNIKKGMRVEVAEKFTKDCHELGIQIHGTFILGLPGETKETIQETIKWAAKINPHTIQVSLAAPYPGTFLYQQAIENGWLDDANAELVDEHGVQIAPLHYDHLSHSEIFGSVETFYKKFYFRSGKIASIVGEMVRDRDMMKRRLREGVEFWQFLRERRTAA</sequence>
<dbReference type="EMBL" id="VITN01000001">
    <property type="protein sequence ID" value="TWB24747.1"/>
    <property type="molecule type" value="Genomic_DNA"/>
</dbReference>
<comment type="caution">
    <text evidence="7">The sequence shown here is derived from an EMBL/GenBank/DDBJ whole genome shotgun (WGS) entry which is preliminary data.</text>
</comment>
<dbReference type="Proteomes" id="UP000319859">
    <property type="component" value="Unassembled WGS sequence"/>
</dbReference>
<dbReference type="CDD" id="cd01335">
    <property type="entry name" value="Radical_SAM"/>
    <property type="match status" value="1"/>
</dbReference>
<evidence type="ECO:0000313" key="7">
    <source>
        <dbReference type="EMBL" id="TWB24747.1"/>
    </source>
</evidence>
<evidence type="ECO:0000256" key="5">
    <source>
        <dbReference type="ARBA" id="ARBA00023014"/>
    </source>
</evidence>
<dbReference type="PANTHER" id="PTHR43409">
    <property type="entry name" value="ANAEROBIC MAGNESIUM-PROTOPORPHYRIN IX MONOMETHYL ESTER CYCLASE-RELATED"/>
    <property type="match status" value="1"/>
</dbReference>
<dbReference type="AlphaFoldDB" id="A0A560FT34"/>
<evidence type="ECO:0000256" key="2">
    <source>
        <dbReference type="ARBA" id="ARBA00022691"/>
    </source>
</evidence>
<organism evidence="7 8">
    <name type="scientific">Nitrospirillum amazonense</name>
    <dbReference type="NCBI Taxonomy" id="28077"/>
    <lineage>
        <taxon>Bacteria</taxon>
        <taxon>Pseudomonadati</taxon>
        <taxon>Pseudomonadota</taxon>
        <taxon>Alphaproteobacteria</taxon>
        <taxon>Rhodospirillales</taxon>
        <taxon>Azospirillaceae</taxon>
        <taxon>Nitrospirillum</taxon>
    </lineage>
</organism>
<dbReference type="InterPro" id="IPR034466">
    <property type="entry name" value="Methyltransferase_Class_B"/>
</dbReference>
<reference evidence="7 8" key="1">
    <citation type="submission" date="2019-06" db="EMBL/GenBank/DDBJ databases">
        <title>Genomic Encyclopedia of Type Strains, Phase IV (KMG-V): Genome sequencing to study the core and pangenomes of soil and plant-associated prokaryotes.</title>
        <authorList>
            <person name="Whitman W."/>
        </authorList>
    </citation>
    <scope>NUCLEOTIDE SEQUENCE [LARGE SCALE GENOMIC DNA]</scope>
    <source>
        <strain evidence="7 8">BR 11880</strain>
    </source>
</reference>
<evidence type="ECO:0000256" key="1">
    <source>
        <dbReference type="ARBA" id="ARBA00001966"/>
    </source>
</evidence>
<dbReference type="Gene3D" id="3.30.750.210">
    <property type="match status" value="1"/>
</dbReference>
<dbReference type="NCBIfam" id="TIGR03471">
    <property type="entry name" value="HpnJ"/>
    <property type="match status" value="1"/>
</dbReference>
<evidence type="ECO:0000256" key="3">
    <source>
        <dbReference type="ARBA" id="ARBA00022723"/>
    </source>
</evidence>
<dbReference type="GO" id="GO:0046872">
    <property type="term" value="F:metal ion binding"/>
    <property type="evidence" value="ECO:0007669"/>
    <property type="project" value="UniProtKB-KW"/>
</dbReference>
<dbReference type="PANTHER" id="PTHR43409:SF16">
    <property type="entry name" value="SLR0320 PROTEIN"/>
    <property type="match status" value="1"/>
</dbReference>
<keyword evidence="3" id="KW-0479">Metal-binding</keyword>
<accession>A0A560FT34</accession>
<evidence type="ECO:0000256" key="4">
    <source>
        <dbReference type="ARBA" id="ARBA00023004"/>
    </source>
</evidence>
<dbReference type="SFLD" id="SFLDS00029">
    <property type="entry name" value="Radical_SAM"/>
    <property type="match status" value="1"/>
</dbReference>
<dbReference type="GO" id="GO:0051539">
    <property type="term" value="F:4 iron, 4 sulfur cluster binding"/>
    <property type="evidence" value="ECO:0007669"/>
    <property type="project" value="UniProtKB-KW"/>
</dbReference>
<dbReference type="Pfam" id="PF04055">
    <property type="entry name" value="Radical_SAM"/>
    <property type="match status" value="1"/>
</dbReference>
<dbReference type="GO" id="GO:0003824">
    <property type="term" value="F:catalytic activity"/>
    <property type="evidence" value="ECO:0007669"/>
    <property type="project" value="InterPro"/>
</dbReference>
<dbReference type="SFLD" id="SFLDF00404">
    <property type="entry name" value="hopanetetrol_cyclitol_ether_sy"/>
    <property type="match status" value="1"/>
</dbReference>
<dbReference type="GO" id="GO:0005829">
    <property type="term" value="C:cytosol"/>
    <property type="evidence" value="ECO:0007669"/>
    <property type="project" value="TreeGrafter"/>
</dbReference>
<evidence type="ECO:0000313" key="8">
    <source>
        <dbReference type="Proteomes" id="UP000319859"/>
    </source>
</evidence>
<dbReference type="PROSITE" id="PS51918">
    <property type="entry name" value="RADICAL_SAM"/>
    <property type="match status" value="1"/>
</dbReference>
<feature type="domain" description="Radical SAM core" evidence="6">
    <location>
        <begin position="193"/>
        <end position="412"/>
    </location>
</feature>
<proteinExistence type="predicted"/>
<protein>
    <submittedName>
        <fullName evidence="7">Hopanoid biosynthesis associated radical SAM protein HpnJ</fullName>
    </submittedName>
</protein>
<dbReference type="InterPro" id="IPR058240">
    <property type="entry name" value="rSAM_sf"/>
</dbReference>
<keyword evidence="4" id="KW-0408">Iron</keyword>
<dbReference type="InterPro" id="IPR017834">
    <property type="entry name" value="Hopanoid_synth-assoc_rSAM_HpnJ"/>
</dbReference>
<gene>
    <name evidence="7" type="ORF">FBZ89_101373</name>
</gene>
<keyword evidence="2" id="KW-0949">S-adenosyl-L-methionine</keyword>
<dbReference type="RefSeq" id="WP_211115066.1">
    <property type="nucleotide sequence ID" value="NZ_VITN01000001.1"/>
</dbReference>
<dbReference type="SUPFAM" id="SSF102114">
    <property type="entry name" value="Radical SAM enzymes"/>
    <property type="match status" value="1"/>
</dbReference>
<dbReference type="SFLD" id="SFLDG01082">
    <property type="entry name" value="B12-binding_domain_containing"/>
    <property type="match status" value="1"/>
</dbReference>
<dbReference type="SMART" id="SM00729">
    <property type="entry name" value="Elp3"/>
    <property type="match status" value="1"/>
</dbReference>
<keyword evidence="5" id="KW-0411">Iron-sulfur</keyword>
<dbReference type="Gene3D" id="3.30.750.200">
    <property type="match status" value="1"/>
</dbReference>
<dbReference type="SFLD" id="SFLDG01123">
    <property type="entry name" value="methyltransferase_(Class_B)"/>
    <property type="match status" value="1"/>
</dbReference>
<dbReference type="InterPro" id="IPR007197">
    <property type="entry name" value="rSAM"/>
</dbReference>
<dbReference type="InterPro" id="IPR051198">
    <property type="entry name" value="BchE-like"/>
</dbReference>
<evidence type="ECO:0000259" key="6">
    <source>
        <dbReference type="PROSITE" id="PS51918"/>
    </source>
</evidence>
<name>A0A560FT34_9PROT</name>